<sequence length="459" mass="48258">MTAPRTINFWELVLYSTALTFGIRWLATAAAIGPASLPIWILAAVGFLAPLAIATAELAGRYEGEGAVYAWTRDTMGPFAGFVCGWIYWVCNLPFFSSVLFFFIEALSHISPDLQAALEPAPVRLAIATIVAIVIAGANLIGMAAGKWLPVFGAIASLTLLATLLIVGWMLGLRDGPATNFATADYTPPLDANGAILWATMVFGFAGAEAVALLRNDIAGGMKRLVRAIAMIGVFLVVAYVAGTIAMLTIVSPEQATRLSGLPEALQLGLGRVGAGGLAPFAMLLLALVMLGSYAAWFGAAARLPYAAGLDHVLPRVFAFRDPKTGAPVASIIVQTIAVVALVWLSQADGENAREAYDFLISMSTLSYTLPFLFLFAAYLIAQRMPARVGAWVAPGGKRGAVAIGTVGFLVTLSAVLCSLVPSPDAQDQLGTTLKLLLASAVLLLSGVVLYALALWRKR</sequence>
<protein>
    <submittedName>
        <fullName evidence="7">Inner membrane transporter YgjI</fullName>
    </submittedName>
</protein>
<keyword evidence="8" id="KW-1185">Reference proteome</keyword>
<keyword evidence="3 6" id="KW-0812">Transmembrane</keyword>
<dbReference type="InterPro" id="IPR002293">
    <property type="entry name" value="AA/rel_permease1"/>
</dbReference>
<evidence type="ECO:0000256" key="1">
    <source>
        <dbReference type="ARBA" id="ARBA00004651"/>
    </source>
</evidence>
<feature type="transmembrane region" description="Helical" evidence="6">
    <location>
        <begin position="195"/>
        <end position="214"/>
    </location>
</feature>
<feature type="transmembrane region" description="Helical" evidence="6">
    <location>
        <begin position="359"/>
        <end position="381"/>
    </location>
</feature>
<feature type="transmembrane region" description="Helical" evidence="6">
    <location>
        <begin position="123"/>
        <end position="141"/>
    </location>
</feature>
<dbReference type="EMBL" id="CP047045">
    <property type="protein sequence ID" value="QGZ94888.1"/>
    <property type="molecule type" value="Genomic_DNA"/>
</dbReference>
<dbReference type="PIRSF" id="PIRSF006060">
    <property type="entry name" value="AA_transporter"/>
    <property type="match status" value="1"/>
</dbReference>
<evidence type="ECO:0000256" key="6">
    <source>
        <dbReference type="SAM" id="Phobius"/>
    </source>
</evidence>
<feature type="transmembrane region" description="Helical" evidence="6">
    <location>
        <begin position="12"/>
        <end position="33"/>
    </location>
</feature>
<feature type="transmembrane region" description="Helical" evidence="6">
    <location>
        <begin position="226"/>
        <end position="251"/>
    </location>
</feature>
<dbReference type="RefSeq" id="WP_158765790.1">
    <property type="nucleotide sequence ID" value="NZ_CP047045.1"/>
</dbReference>
<dbReference type="GO" id="GO:0005886">
    <property type="term" value="C:plasma membrane"/>
    <property type="evidence" value="ECO:0007669"/>
    <property type="project" value="UniProtKB-SubCell"/>
</dbReference>
<dbReference type="InterPro" id="IPR050367">
    <property type="entry name" value="APC_superfamily"/>
</dbReference>
<dbReference type="Proteomes" id="UP000431269">
    <property type="component" value="Chromosome"/>
</dbReference>
<evidence type="ECO:0000256" key="5">
    <source>
        <dbReference type="ARBA" id="ARBA00023136"/>
    </source>
</evidence>
<proteinExistence type="predicted"/>
<dbReference type="Gene3D" id="1.20.1740.10">
    <property type="entry name" value="Amino acid/polyamine transporter I"/>
    <property type="match status" value="1"/>
</dbReference>
<feature type="transmembrane region" description="Helical" evidence="6">
    <location>
        <begin position="327"/>
        <end position="347"/>
    </location>
</feature>
<evidence type="ECO:0000313" key="8">
    <source>
        <dbReference type="Proteomes" id="UP000431269"/>
    </source>
</evidence>
<evidence type="ECO:0000313" key="7">
    <source>
        <dbReference type="EMBL" id="QGZ94888.1"/>
    </source>
</evidence>
<feature type="transmembrane region" description="Helical" evidence="6">
    <location>
        <begin position="79"/>
        <end position="103"/>
    </location>
</feature>
<evidence type="ECO:0000256" key="4">
    <source>
        <dbReference type="ARBA" id="ARBA00022989"/>
    </source>
</evidence>
<dbReference type="KEGG" id="tsv:DSM104635_01722"/>
<feature type="transmembrane region" description="Helical" evidence="6">
    <location>
        <begin position="281"/>
        <end position="306"/>
    </location>
</feature>
<feature type="transmembrane region" description="Helical" evidence="6">
    <location>
        <begin position="148"/>
        <end position="171"/>
    </location>
</feature>
<feature type="transmembrane region" description="Helical" evidence="6">
    <location>
        <begin position="434"/>
        <end position="456"/>
    </location>
</feature>
<name>A0A6I6MNG2_9CAUL</name>
<evidence type="ECO:0000256" key="3">
    <source>
        <dbReference type="ARBA" id="ARBA00022692"/>
    </source>
</evidence>
<evidence type="ECO:0000256" key="2">
    <source>
        <dbReference type="ARBA" id="ARBA00022475"/>
    </source>
</evidence>
<comment type="subcellular location">
    <subcellularLocation>
        <location evidence="1">Cell membrane</location>
        <topology evidence="1">Multi-pass membrane protein</topology>
    </subcellularLocation>
</comment>
<dbReference type="PANTHER" id="PTHR42770">
    <property type="entry name" value="AMINO ACID TRANSPORTER-RELATED"/>
    <property type="match status" value="1"/>
</dbReference>
<keyword evidence="4 6" id="KW-1133">Transmembrane helix</keyword>
<dbReference type="GO" id="GO:0022857">
    <property type="term" value="F:transmembrane transporter activity"/>
    <property type="evidence" value="ECO:0007669"/>
    <property type="project" value="InterPro"/>
</dbReference>
<keyword evidence="2" id="KW-1003">Cell membrane</keyword>
<keyword evidence="5 6" id="KW-0472">Membrane</keyword>
<feature type="transmembrane region" description="Helical" evidence="6">
    <location>
        <begin position="401"/>
        <end position="422"/>
    </location>
</feature>
<accession>A0A6I6MNG2</accession>
<reference evidence="8" key="1">
    <citation type="submission" date="2019-12" db="EMBL/GenBank/DDBJ databases">
        <title>Complete genome of Terracaulis silvestris 0127_4.</title>
        <authorList>
            <person name="Vieira S."/>
            <person name="Riedel T."/>
            <person name="Sproer C."/>
            <person name="Pascual J."/>
            <person name="Boedeker C."/>
            <person name="Overmann J."/>
        </authorList>
    </citation>
    <scope>NUCLEOTIDE SEQUENCE [LARGE SCALE GENOMIC DNA]</scope>
    <source>
        <strain evidence="8">0127_4</strain>
    </source>
</reference>
<organism evidence="7 8">
    <name type="scientific">Terricaulis silvestris</name>
    <dbReference type="NCBI Taxonomy" id="2686094"/>
    <lineage>
        <taxon>Bacteria</taxon>
        <taxon>Pseudomonadati</taxon>
        <taxon>Pseudomonadota</taxon>
        <taxon>Alphaproteobacteria</taxon>
        <taxon>Caulobacterales</taxon>
        <taxon>Caulobacteraceae</taxon>
        <taxon>Terricaulis</taxon>
    </lineage>
</organism>
<feature type="transmembrane region" description="Helical" evidence="6">
    <location>
        <begin position="39"/>
        <end position="59"/>
    </location>
</feature>
<dbReference type="Pfam" id="PF13520">
    <property type="entry name" value="AA_permease_2"/>
    <property type="match status" value="1"/>
</dbReference>
<gene>
    <name evidence="7" type="primary">ygjI</name>
    <name evidence="7" type="ORF">DSM104635_01722</name>
</gene>
<dbReference type="AlphaFoldDB" id="A0A6I6MNG2"/>